<evidence type="ECO:0000259" key="6">
    <source>
        <dbReference type="PROSITE" id="PS51746"/>
    </source>
</evidence>
<sequence>MAEKRSAENESSDEPQPKIAKSDSSENAKNEADEVVRARGFYSMRKGEREDMQDAHVLLDDFSAQVAFCSDIKRSAYYAIFDGHGGQRAAKFAAERLHTHLAEKIATGPDAKAVEQSLKRAHLDAYKKTDERFLSEATKVKPSWKDGTTVTTVLILNNTLFVANLGDSRAVLCRYKTEESREIALVLTKDHSPQVFEERMRIQKAGGNVKDGRIMGMLEVSRSIGDGPFKAHGVSCVPDIKKCPLLPNDRYVLIACDGLWKAFSNQEALQFIADSLVAAKVETKGATIADPNETRSSEQILWDNVCGRLAAEAVRRGCGDNVTVVIVVLKTFWQ</sequence>
<dbReference type="FunFam" id="3.60.40.10:FF:000156">
    <property type="entry name" value="Integrin-linked kinase-associated serine/threonine phosphatase 2C"/>
    <property type="match status" value="1"/>
</dbReference>
<keyword evidence="7" id="KW-1185">Reference proteome</keyword>
<dbReference type="WBParaSite" id="PSAMB.scaffold5835size10785.g27382.t1">
    <property type="protein sequence ID" value="PSAMB.scaffold5835size10785.g27382.t1"/>
    <property type="gene ID" value="PSAMB.scaffold5835size10785.g27382"/>
</dbReference>
<dbReference type="PANTHER" id="PTHR13832">
    <property type="entry name" value="PROTEIN PHOSPHATASE 2C"/>
    <property type="match status" value="1"/>
</dbReference>
<dbReference type="InterPro" id="IPR001932">
    <property type="entry name" value="PPM-type_phosphatase-like_dom"/>
</dbReference>
<proteinExistence type="inferred from homology"/>
<comment type="similarity">
    <text evidence="4">Belongs to the PP2C family.</text>
</comment>
<evidence type="ECO:0000256" key="2">
    <source>
        <dbReference type="ARBA" id="ARBA00022801"/>
    </source>
</evidence>
<dbReference type="Pfam" id="PF00481">
    <property type="entry name" value="PP2C"/>
    <property type="match status" value="1"/>
</dbReference>
<evidence type="ECO:0000256" key="3">
    <source>
        <dbReference type="ARBA" id="ARBA00022912"/>
    </source>
</evidence>
<feature type="compositionally biased region" description="Basic and acidic residues" evidence="5">
    <location>
        <begin position="20"/>
        <end position="32"/>
    </location>
</feature>
<keyword evidence="2 4" id="KW-0378">Hydrolase</keyword>
<organism evidence="7 8">
    <name type="scientific">Plectus sambesii</name>
    <dbReference type="NCBI Taxonomy" id="2011161"/>
    <lineage>
        <taxon>Eukaryota</taxon>
        <taxon>Metazoa</taxon>
        <taxon>Ecdysozoa</taxon>
        <taxon>Nematoda</taxon>
        <taxon>Chromadorea</taxon>
        <taxon>Plectida</taxon>
        <taxon>Plectina</taxon>
        <taxon>Plectoidea</taxon>
        <taxon>Plectidae</taxon>
        <taxon>Plectus</taxon>
    </lineage>
</organism>
<dbReference type="PROSITE" id="PS01032">
    <property type="entry name" value="PPM_1"/>
    <property type="match status" value="1"/>
</dbReference>
<evidence type="ECO:0000256" key="5">
    <source>
        <dbReference type="SAM" id="MobiDB-lite"/>
    </source>
</evidence>
<name>A0A914WXV6_9BILA</name>
<dbReference type="SUPFAM" id="SSF81606">
    <property type="entry name" value="PP2C-like"/>
    <property type="match status" value="1"/>
</dbReference>
<dbReference type="InterPro" id="IPR000222">
    <property type="entry name" value="PP2C_BS"/>
</dbReference>
<dbReference type="Proteomes" id="UP000887566">
    <property type="component" value="Unplaced"/>
</dbReference>
<keyword evidence="3 4" id="KW-0904">Protein phosphatase</keyword>
<feature type="region of interest" description="Disordered" evidence="5">
    <location>
        <begin position="1"/>
        <end position="32"/>
    </location>
</feature>
<dbReference type="InterPro" id="IPR036457">
    <property type="entry name" value="PPM-type-like_dom_sf"/>
</dbReference>
<dbReference type="PANTHER" id="PTHR13832:SF699">
    <property type="entry name" value="INTEGRIN-LINKED KINASE-ASSOCIATED SERINE_THREONINE PHOSPHATASE 2C"/>
    <property type="match status" value="1"/>
</dbReference>
<dbReference type="InterPro" id="IPR015655">
    <property type="entry name" value="PP2C"/>
</dbReference>
<dbReference type="SMART" id="SM00332">
    <property type="entry name" value="PP2Cc"/>
    <property type="match status" value="1"/>
</dbReference>
<accession>A0A914WXV6</accession>
<dbReference type="PROSITE" id="PS51746">
    <property type="entry name" value="PPM_2"/>
    <property type="match status" value="1"/>
</dbReference>
<dbReference type="CDD" id="cd00143">
    <property type="entry name" value="PP2Cc"/>
    <property type="match status" value="1"/>
</dbReference>
<protein>
    <submittedName>
        <fullName evidence="8">PPM-type phosphatase domain-containing protein</fullName>
    </submittedName>
</protein>
<evidence type="ECO:0000256" key="4">
    <source>
        <dbReference type="RuleBase" id="RU003465"/>
    </source>
</evidence>
<dbReference type="AlphaFoldDB" id="A0A914WXV6"/>
<evidence type="ECO:0000313" key="8">
    <source>
        <dbReference type="WBParaSite" id="PSAMB.scaffold5835size10785.g27382.t1"/>
    </source>
</evidence>
<dbReference type="GO" id="GO:0004722">
    <property type="term" value="F:protein serine/threonine phosphatase activity"/>
    <property type="evidence" value="ECO:0007669"/>
    <property type="project" value="InterPro"/>
</dbReference>
<reference evidence="8" key="1">
    <citation type="submission" date="2022-11" db="UniProtKB">
        <authorList>
            <consortium name="WormBaseParasite"/>
        </authorList>
    </citation>
    <scope>IDENTIFICATION</scope>
</reference>
<dbReference type="GO" id="GO:0046872">
    <property type="term" value="F:metal ion binding"/>
    <property type="evidence" value="ECO:0007669"/>
    <property type="project" value="UniProtKB-KW"/>
</dbReference>
<dbReference type="Gene3D" id="3.60.40.10">
    <property type="entry name" value="PPM-type phosphatase domain"/>
    <property type="match status" value="1"/>
</dbReference>
<evidence type="ECO:0000313" key="7">
    <source>
        <dbReference type="Proteomes" id="UP000887566"/>
    </source>
</evidence>
<feature type="domain" description="PPM-type phosphatase" evidence="6">
    <location>
        <begin position="38"/>
        <end position="329"/>
    </location>
</feature>
<keyword evidence="1" id="KW-0479">Metal-binding</keyword>
<evidence type="ECO:0000256" key="1">
    <source>
        <dbReference type="ARBA" id="ARBA00022723"/>
    </source>
</evidence>